<protein>
    <submittedName>
        <fullName evidence="3">Uncharacterized protein</fullName>
    </submittedName>
</protein>
<reference evidence="2" key="1">
    <citation type="journal article" date="2020" name="Nat. Genet.">
        <title>Genomic diversifications of five Gossypium allopolyploid species and their impact on cotton improvement.</title>
        <authorList>
            <person name="Chen Z.J."/>
            <person name="Sreedasyam A."/>
            <person name="Ando A."/>
            <person name="Song Q."/>
            <person name="De Santiago L.M."/>
            <person name="Hulse-Kemp A.M."/>
            <person name="Ding M."/>
            <person name="Ye W."/>
            <person name="Kirkbride R.C."/>
            <person name="Jenkins J."/>
            <person name="Plott C."/>
            <person name="Lovell J."/>
            <person name="Lin Y.M."/>
            <person name="Vaughn R."/>
            <person name="Liu B."/>
            <person name="Simpson S."/>
            <person name="Scheffler B.E."/>
            <person name="Wen L."/>
            <person name="Saski C.A."/>
            <person name="Grover C.E."/>
            <person name="Hu G."/>
            <person name="Conover J.L."/>
            <person name="Carlson J.W."/>
            <person name="Shu S."/>
            <person name="Boston L.B."/>
            <person name="Williams M."/>
            <person name="Peterson D.G."/>
            <person name="McGee K."/>
            <person name="Jones D.C."/>
            <person name="Wendel J.F."/>
            <person name="Stelly D.M."/>
            <person name="Grimwood J."/>
            <person name="Schmutz J."/>
        </authorList>
    </citation>
    <scope>NUCLEOTIDE SEQUENCE [LARGE SCALE GENOMIC DNA]</scope>
    <source>
        <strain evidence="2">cv. TM-1</strain>
    </source>
</reference>
<dbReference type="RefSeq" id="XP_016753026.1">
    <property type="nucleotide sequence ID" value="XM_016897537.2"/>
</dbReference>
<gene>
    <name evidence="3" type="primary">LOC107961393</name>
</gene>
<dbReference type="GeneID" id="107961393"/>
<name>A0A1U8PPB9_GOSHI</name>
<evidence type="ECO:0000313" key="2">
    <source>
        <dbReference type="Proteomes" id="UP000818029"/>
    </source>
</evidence>
<dbReference type="Proteomes" id="UP000818029">
    <property type="component" value="Chromosome A05"/>
</dbReference>
<dbReference type="AlphaFoldDB" id="A0A1U8PPB9"/>
<keyword evidence="2" id="KW-1185">Reference proteome</keyword>
<feature type="region of interest" description="Disordered" evidence="1">
    <location>
        <begin position="1"/>
        <end position="39"/>
    </location>
</feature>
<sequence>MEHHRSQREACTSDLTEMLFSQPNGSEVTQTPDEKRMKNTEADRIYRKNYRDMFDKMKAIASRFGGVDNMEHHINQMEVEQPKETEFRRLEQMKCKFGGIEEMGSKLHAFHRIASMPPMSFVNTSDFTKLITR</sequence>
<dbReference type="OrthoDB" id="988332at2759"/>
<feature type="compositionally biased region" description="Polar residues" evidence="1">
    <location>
        <begin position="9"/>
        <end position="31"/>
    </location>
</feature>
<dbReference type="SMR" id="A0A1U8PPB9"/>
<dbReference type="KEGG" id="ghi:107961393"/>
<evidence type="ECO:0000313" key="3">
    <source>
        <dbReference type="RefSeq" id="XP_016753026.1"/>
    </source>
</evidence>
<proteinExistence type="predicted"/>
<dbReference type="PaxDb" id="3635-A0A1U8PPB9"/>
<accession>A0A1U8PPB9</accession>
<reference evidence="3" key="2">
    <citation type="submission" date="2025-08" db="UniProtKB">
        <authorList>
            <consortium name="RefSeq"/>
        </authorList>
    </citation>
    <scope>IDENTIFICATION</scope>
</reference>
<evidence type="ECO:0000256" key="1">
    <source>
        <dbReference type="SAM" id="MobiDB-lite"/>
    </source>
</evidence>
<organism evidence="2 3">
    <name type="scientific">Gossypium hirsutum</name>
    <name type="common">Upland cotton</name>
    <name type="synonym">Gossypium mexicanum</name>
    <dbReference type="NCBI Taxonomy" id="3635"/>
    <lineage>
        <taxon>Eukaryota</taxon>
        <taxon>Viridiplantae</taxon>
        <taxon>Streptophyta</taxon>
        <taxon>Embryophyta</taxon>
        <taxon>Tracheophyta</taxon>
        <taxon>Spermatophyta</taxon>
        <taxon>Magnoliopsida</taxon>
        <taxon>eudicotyledons</taxon>
        <taxon>Gunneridae</taxon>
        <taxon>Pentapetalae</taxon>
        <taxon>rosids</taxon>
        <taxon>malvids</taxon>
        <taxon>Malvales</taxon>
        <taxon>Malvaceae</taxon>
        <taxon>Malvoideae</taxon>
        <taxon>Gossypium</taxon>
    </lineage>
</organism>